<reference evidence="2" key="1">
    <citation type="submission" date="2021-07" db="EMBL/GenBank/DDBJ databases">
        <authorList>
            <person name="Branca A.L. A."/>
        </authorList>
    </citation>
    <scope>NUCLEOTIDE SEQUENCE</scope>
</reference>
<dbReference type="OrthoDB" id="548474at2759"/>
<sequence>MPKCNVSHGATALFLKSSGLSSQELLKSSHGVSTFDGHVPKVTSILQWIMPGSTPIAQSRILPQTSSLGRVIETPTTARETATDVKGYSKVDYELRSSGIVPQDSQSSRSSLLLKELLDVDIAKPMIDDPNLLQYTGFSADSDNDFAKSFESVIPIPSGQATSYQAPQVTMMNTSSSMRSFQSHYDQIIEGYIDEDTFLGGLHAVSWSEPTEVGAFKTTLHSFESSHQFQPAQATHHTSKSSDLGLSTPSSITQSQLIDSTDTFSTTAMKSAVEKLTKSNSHASRVVGLISGSVFGGIFLFAMIFYLHQFYFRQIGKSIKSRGLATEPKSENTAVAIPDAREIPEISRFSAYS</sequence>
<keyword evidence="1" id="KW-0812">Transmembrane</keyword>
<organism evidence="2 3">
    <name type="scientific">Penicillium salamii</name>
    <dbReference type="NCBI Taxonomy" id="1612424"/>
    <lineage>
        <taxon>Eukaryota</taxon>
        <taxon>Fungi</taxon>
        <taxon>Dikarya</taxon>
        <taxon>Ascomycota</taxon>
        <taxon>Pezizomycotina</taxon>
        <taxon>Eurotiomycetes</taxon>
        <taxon>Eurotiomycetidae</taxon>
        <taxon>Eurotiales</taxon>
        <taxon>Aspergillaceae</taxon>
        <taxon>Penicillium</taxon>
    </lineage>
</organism>
<proteinExistence type="predicted"/>
<evidence type="ECO:0000313" key="2">
    <source>
        <dbReference type="EMBL" id="CAG8282252.1"/>
    </source>
</evidence>
<protein>
    <submittedName>
        <fullName evidence="2">Uncharacterized protein</fullName>
    </submittedName>
</protein>
<name>A0A9W4N7Q4_9EURO</name>
<comment type="caution">
    <text evidence="2">The sequence shown here is derived from an EMBL/GenBank/DDBJ whole genome shotgun (WGS) entry which is preliminary data.</text>
</comment>
<accession>A0A9W4N7Q4</accession>
<dbReference type="AlphaFoldDB" id="A0A9W4N7Q4"/>
<dbReference type="EMBL" id="CAJVPD010000057">
    <property type="protein sequence ID" value="CAG8282252.1"/>
    <property type="molecule type" value="Genomic_DNA"/>
</dbReference>
<evidence type="ECO:0000313" key="3">
    <source>
        <dbReference type="Proteomes" id="UP001152592"/>
    </source>
</evidence>
<dbReference type="Proteomes" id="UP001152592">
    <property type="component" value="Unassembled WGS sequence"/>
</dbReference>
<feature type="transmembrane region" description="Helical" evidence="1">
    <location>
        <begin position="286"/>
        <end position="307"/>
    </location>
</feature>
<keyword evidence="1" id="KW-1133">Transmembrane helix</keyword>
<gene>
    <name evidence="2" type="ORF">PSALAMII_LOCUS1414</name>
</gene>
<keyword evidence="1" id="KW-0472">Membrane</keyword>
<evidence type="ECO:0000256" key="1">
    <source>
        <dbReference type="SAM" id="Phobius"/>
    </source>
</evidence>